<accession>A0A8H4LUX9</accession>
<keyword evidence="3" id="KW-1185">Reference proteome</keyword>
<gene>
    <name evidence="2" type="ORF">G6O67_007589</name>
</gene>
<feature type="compositionally biased region" description="Acidic residues" evidence="1">
    <location>
        <begin position="229"/>
        <end position="238"/>
    </location>
</feature>
<evidence type="ECO:0000313" key="3">
    <source>
        <dbReference type="Proteomes" id="UP000557566"/>
    </source>
</evidence>
<organism evidence="2 3">
    <name type="scientific">Ophiocordyceps sinensis</name>
    <dbReference type="NCBI Taxonomy" id="72228"/>
    <lineage>
        <taxon>Eukaryota</taxon>
        <taxon>Fungi</taxon>
        <taxon>Dikarya</taxon>
        <taxon>Ascomycota</taxon>
        <taxon>Pezizomycotina</taxon>
        <taxon>Sordariomycetes</taxon>
        <taxon>Hypocreomycetidae</taxon>
        <taxon>Hypocreales</taxon>
        <taxon>Ophiocordycipitaceae</taxon>
        <taxon>Ophiocordyceps</taxon>
    </lineage>
</organism>
<name>A0A8H4LUX9_9HYPO</name>
<comment type="caution">
    <text evidence="2">The sequence shown here is derived from an EMBL/GenBank/DDBJ whole genome shotgun (WGS) entry which is preliminary data.</text>
</comment>
<feature type="region of interest" description="Disordered" evidence="1">
    <location>
        <begin position="150"/>
        <end position="246"/>
    </location>
</feature>
<feature type="compositionally biased region" description="Low complexity" evidence="1">
    <location>
        <begin position="163"/>
        <end position="190"/>
    </location>
</feature>
<sequence>MRKVCRVGQARGPTDGLIQSVLAESEFKPPRPRSLVRTVDGLTAPARDEGAVAMSAYAHPSYRGPLLADSDPVPLTTLFGSHVVHMDAPNTQPDANARMDPSVDPRVNRPTMSLEAGPSRCHMETSFYNILHSSGFAEWAARAEEQNERLRTGTWTQKKDAGSCPLSESPLSESKSSVESSATSTATAARPAHRLPKRATRSRKLKEAEEKPPKTPSIRSKRSDVPGEKEDEDEEQEDRNDSCPAETFVARYSNYSSMDTELNILTKHLMQHRGC</sequence>
<evidence type="ECO:0000256" key="1">
    <source>
        <dbReference type="SAM" id="MobiDB-lite"/>
    </source>
</evidence>
<dbReference type="Proteomes" id="UP000557566">
    <property type="component" value="Unassembled WGS sequence"/>
</dbReference>
<dbReference type="AlphaFoldDB" id="A0A8H4LUX9"/>
<evidence type="ECO:0000313" key="2">
    <source>
        <dbReference type="EMBL" id="KAF4505666.1"/>
    </source>
</evidence>
<feature type="compositionally biased region" description="Basic and acidic residues" evidence="1">
    <location>
        <begin position="150"/>
        <end position="161"/>
    </location>
</feature>
<proteinExistence type="predicted"/>
<feature type="compositionally biased region" description="Basic residues" evidence="1">
    <location>
        <begin position="191"/>
        <end position="204"/>
    </location>
</feature>
<protein>
    <submittedName>
        <fullName evidence="2">Uncharacterized protein</fullName>
    </submittedName>
</protein>
<reference evidence="2 3" key="1">
    <citation type="journal article" date="2020" name="Genome Biol. Evol.">
        <title>A new high-quality draft genome assembly of the Chinese cordyceps Ophiocordyceps sinensis.</title>
        <authorList>
            <person name="Shu R."/>
            <person name="Zhang J."/>
            <person name="Meng Q."/>
            <person name="Zhang H."/>
            <person name="Zhou G."/>
            <person name="Li M."/>
            <person name="Wu P."/>
            <person name="Zhao Y."/>
            <person name="Chen C."/>
            <person name="Qin Q."/>
        </authorList>
    </citation>
    <scope>NUCLEOTIDE SEQUENCE [LARGE SCALE GENOMIC DNA]</scope>
    <source>
        <strain evidence="2 3">IOZ07</strain>
    </source>
</reference>
<dbReference type="OrthoDB" id="4941368at2759"/>
<dbReference type="EMBL" id="JAAVMX010000008">
    <property type="protein sequence ID" value="KAF4505666.1"/>
    <property type="molecule type" value="Genomic_DNA"/>
</dbReference>